<feature type="transmembrane region" description="Helical" evidence="7">
    <location>
        <begin position="159"/>
        <end position="180"/>
    </location>
</feature>
<sequence length="477" mass="51439">MADLPRPHVPAPFFVPAAPTFRLMEAILRAVATWHDFLRQTMTLALPIAFQQLMLALSSCADTLMLAGVGQDELSAVSLATQFQFIFSLCLAALTLGMSILVAQYWGAGNKEAVEKVLAFIMLYAGGLSLLFFAATLLLPDSLMSIMTNDATLVALGAQYLRISSVSYLFIGLSQIYLCLMKNVGAATIGMTVSTVGVIVHVALNAMLIYGWLGLPELGIFGAAISTVISRAIELIWSAAVASRNDRPRLRLRMMLHPDVMLQRDFWHYSLPVLGNELVWGCGFTMYTVIMGHLGADAVAANSIANIVKDLLVCLSLGLGNAGGILVGNLLGRNAFEEARIMGDRLCRLVALVGVGTGLLIVAVRPLALRWAGLTPQATHYLSVMLLICAYYAACGCLTNLTIAGIFPAGGDAKFGLVCDAIVMWAIVVPIGLLSAFVIKLPVLAVYALLNTDECIKMIPALIHYRKYRWINNVTRQ</sequence>
<name>D2QB64_BIFDB</name>
<keyword evidence="9" id="KW-1185">Reference proteome</keyword>
<evidence type="ECO:0000313" key="8">
    <source>
        <dbReference type="EMBL" id="ADB10050.1"/>
    </source>
</evidence>
<evidence type="ECO:0000256" key="1">
    <source>
        <dbReference type="ARBA" id="ARBA00004651"/>
    </source>
</evidence>
<keyword evidence="5 7" id="KW-1133">Transmembrane helix</keyword>
<dbReference type="InterPro" id="IPR002528">
    <property type="entry name" value="MATE_fam"/>
</dbReference>
<evidence type="ECO:0000256" key="2">
    <source>
        <dbReference type="ARBA" id="ARBA00022448"/>
    </source>
</evidence>
<feature type="transmembrane region" description="Helical" evidence="7">
    <location>
        <begin position="415"/>
        <end position="439"/>
    </location>
</feature>
<evidence type="ECO:0000256" key="6">
    <source>
        <dbReference type="ARBA" id="ARBA00023136"/>
    </source>
</evidence>
<dbReference type="HOGENOM" id="CLU_012893_5_1_11"/>
<dbReference type="GO" id="GO:0005886">
    <property type="term" value="C:plasma membrane"/>
    <property type="evidence" value="ECO:0007669"/>
    <property type="project" value="UniProtKB-SubCell"/>
</dbReference>
<dbReference type="GO" id="GO:0042910">
    <property type="term" value="F:xenobiotic transmembrane transporter activity"/>
    <property type="evidence" value="ECO:0007669"/>
    <property type="project" value="InterPro"/>
</dbReference>
<dbReference type="EMBL" id="CP001750">
    <property type="protein sequence ID" value="ADB10050.1"/>
    <property type="molecule type" value="Genomic_DNA"/>
</dbReference>
<feature type="transmembrane region" description="Helical" evidence="7">
    <location>
        <begin position="192"/>
        <end position="213"/>
    </location>
</feature>
<keyword evidence="6 7" id="KW-0472">Membrane</keyword>
<reference evidence="8 9" key="1">
    <citation type="journal article" date="2009" name="PLoS Genet.">
        <title>The Bifidobacterium dentium Bd1 genome sequence reflects its genetic adaptation to the human oral cavity.</title>
        <authorList>
            <person name="Ventura M."/>
            <person name="Turroni F."/>
            <person name="Zomer A."/>
            <person name="Foroni E."/>
            <person name="Giubellini V."/>
            <person name="Bottacini F."/>
            <person name="Canchaya C."/>
            <person name="Claesson M.J."/>
            <person name="He F."/>
            <person name="Mantzourani M."/>
            <person name="Mulas L."/>
            <person name="Ferrarini A."/>
            <person name="Gao B."/>
            <person name="Delledonne M."/>
            <person name="Henrissat B."/>
            <person name="Coutinho P."/>
            <person name="Oggioni M."/>
            <person name="Gupta R.S."/>
            <person name="Zhang Z."/>
            <person name="Beighton D."/>
            <person name="Fitzgerald G.F."/>
            <person name="O'Toole P.W."/>
            <person name="van Sinderen D."/>
        </authorList>
    </citation>
    <scope>NUCLEOTIDE SEQUENCE [LARGE SCALE GENOMIC DNA]</scope>
    <source>
        <strain evidence="9">ATCC 27534 / DSM 20436 / JCM 1195 / Bd1</strain>
    </source>
</reference>
<dbReference type="NCBIfam" id="TIGR00797">
    <property type="entry name" value="matE"/>
    <property type="match status" value="1"/>
</dbReference>
<dbReference type="AlphaFoldDB" id="D2QB64"/>
<evidence type="ECO:0000256" key="4">
    <source>
        <dbReference type="ARBA" id="ARBA00022692"/>
    </source>
</evidence>
<evidence type="ECO:0000256" key="7">
    <source>
        <dbReference type="SAM" id="Phobius"/>
    </source>
</evidence>
<organism evidence="8 9">
    <name type="scientific">Bifidobacterium dentium (strain ATCC 27534 / DSM 20436 / JCM 1195 / Bd1)</name>
    <dbReference type="NCBI Taxonomy" id="401473"/>
    <lineage>
        <taxon>Bacteria</taxon>
        <taxon>Bacillati</taxon>
        <taxon>Actinomycetota</taxon>
        <taxon>Actinomycetes</taxon>
        <taxon>Bifidobacteriales</taxon>
        <taxon>Bifidobacteriaceae</taxon>
        <taxon>Bifidobacterium</taxon>
    </lineage>
</organism>
<dbReference type="PANTHER" id="PTHR42925">
    <property type="entry name" value="MULTIDRUG AND TOXIN EFFLUX PROTEIN MATE FAMILY"/>
    <property type="match status" value="1"/>
</dbReference>
<comment type="subcellular location">
    <subcellularLocation>
        <location evidence="1">Cell membrane</location>
        <topology evidence="1">Multi-pass membrane protein</topology>
    </subcellularLocation>
</comment>
<feature type="transmembrane region" description="Helical" evidence="7">
    <location>
        <begin position="13"/>
        <end position="32"/>
    </location>
</feature>
<feature type="transmembrane region" description="Helical" evidence="7">
    <location>
        <begin position="44"/>
        <end position="65"/>
    </location>
</feature>
<evidence type="ECO:0000256" key="5">
    <source>
        <dbReference type="ARBA" id="ARBA00022989"/>
    </source>
</evidence>
<keyword evidence="4 7" id="KW-0812">Transmembrane</keyword>
<dbReference type="PANTHER" id="PTHR42925:SF2">
    <property type="entry name" value="NA+ DRIVEN MULTIDRUG EFFLUX PUMP"/>
    <property type="match status" value="1"/>
</dbReference>
<accession>D2QB64</accession>
<protein>
    <submittedName>
        <fullName evidence="8">Na+ driven multidrug efflux pump</fullName>
    </submittedName>
</protein>
<dbReference type="Pfam" id="PF01554">
    <property type="entry name" value="MatE"/>
    <property type="match status" value="2"/>
</dbReference>
<dbReference type="GO" id="GO:0015297">
    <property type="term" value="F:antiporter activity"/>
    <property type="evidence" value="ECO:0007669"/>
    <property type="project" value="InterPro"/>
</dbReference>
<feature type="transmembrane region" description="Helical" evidence="7">
    <location>
        <begin position="219"/>
        <end position="243"/>
    </location>
</feature>
<feature type="transmembrane region" description="Helical" evidence="7">
    <location>
        <begin position="349"/>
        <end position="368"/>
    </location>
</feature>
<gene>
    <name evidence="8" type="ordered locus">BDP_1444</name>
</gene>
<proteinExistence type="predicted"/>
<dbReference type="Proteomes" id="UP000008693">
    <property type="component" value="Chromosome"/>
</dbReference>
<dbReference type="KEGG" id="bde:BDP_1444"/>
<feature type="transmembrane region" description="Helical" evidence="7">
    <location>
        <begin position="118"/>
        <end position="139"/>
    </location>
</feature>
<dbReference type="STRING" id="401473.BDP_1444"/>
<dbReference type="PIRSF" id="PIRSF006603">
    <property type="entry name" value="DinF"/>
    <property type="match status" value="1"/>
</dbReference>
<evidence type="ECO:0000313" key="9">
    <source>
        <dbReference type="Proteomes" id="UP000008693"/>
    </source>
</evidence>
<evidence type="ECO:0000256" key="3">
    <source>
        <dbReference type="ARBA" id="ARBA00022475"/>
    </source>
</evidence>
<keyword evidence="3" id="KW-1003">Cell membrane</keyword>
<feature type="transmembrane region" description="Helical" evidence="7">
    <location>
        <begin position="380"/>
        <end position="403"/>
    </location>
</feature>
<dbReference type="InterPro" id="IPR047135">
    <property type="entry name" value="YsiQ"/>
</dbReference>
<feature type="transmembrane region" description="Helical" evidence="7">
    <location>
        <begin position="85"/>
        <end position="106"/>
    </location>
</feature>
<keyword evidence="2" id="KW-0813">Transport</keyword>
<dbReference type="CDD" id="cd13134">
    <property type="entry name" value="MATE_like_8"/>
    <property type="match status" value="1"/>
</dbReference>
<dbReference type="InterPro" id="IPR048279">
    <property type="entry name" value="MdtK-like"/>
</dbReference>
<dbReference type="eggNOG" id="COG0534">
    <property type="taxonomic scope" value="Bacteria"/>
</dbReference>